<keyword evidence="7" id="KW-0547">Nucleotide-binding</keyword>
<evidence type="ECO:0000256" key="13">
    <source>
        <dbReference type="ARBA" id="ARBA00023209"/>
    </source>
</evidence>
<evidence type="ECO:0000256" key="7">
    <source>
        <dbReference type="ARBA" id="ARBA00022741"/>
    </source>
</evidence>
<dbReference type="Pfam" id="PF01219">
    <property type="entry name" value="DAGK_prokar"/>
    <property type="match status" value="1"/>
</dbReference>
<dbReference type="Proteomes" id="UP000002875">
    <property type="component" value="Chromosome"/>
</dbReference>
<dbReference type="PANTHER" id="PTHR34299">
    <property type="entry name" value="DIACYLGLYCEROL KINASE"/>
    <property type="match status" value="1"/>
</dbReference>
<dbReference type="PANTHER" id="PTHR34299:SF1">
    <property type="entry name" value="DIACYLGLYCEROL KINASE"/>
    <property type="match status" value="1"/>
</dbReference>
<evidence type="ECO:0000256" key="11">
    <source>
        <dbReference type="ARBA" id="ARBA00023098"/>
    </source>
</evidence>
<evidence type="ECO:0000313" key="17">
    <source>
        <dbReference type="Proteomes" id="UP000002875"/>
    </source>
</evidence>
<dbReference type="GO" id="GO:0016301">
    <property type="term" value="F:kinase activity"/>
    <property type="evidence" value="ECO:0007669"/>
    <property type="project" value="UniProtKB-KW"/>
</dbReference>
<dbReference type="EMBL" id="CP002961">
    <property type="protein sequence ID" value="AFK02037.1"/>
    <property type="molecule type" value="Genomic_DNA"/>
</dbReference>
<keyword evidence="11" id="KW-0443">Lipid metabolism</keyword>
<keyword evidence="12 15" id="KW-0472">Membrane</keyword>
<evidence type="ECO:0000256" key="10">
    <source>
        <dbReference type="ARBA" id="ARBA00022989"/>
    </source>
</evidence>
<comment type="similarity">
    <text evidence="2">Belongs to the bacterial diacylglycerol kinase family.</text>
</comment>
<accession>A0ABN4AJ35</accession>
<evidence type="ECO:0000256" key="15">
    <source>
        <dbReference type="SAM" id="Phobius"/>
    </source>
</evidence>
<proteinExistence type="inferred from homology"/>
<dbReference type="InterPro" id="IPR000829">
    <property type="entry name" value="DAGK"/>
</dbReference>
<feature type="transmembrane region" description="Helical" evidence="15">
    <location>
        <begin position="28"/>
        <end position="45"/>
    </location>
</feature>
<keyword evidence="4" id="KW-0444">Lipid biosynthesis</keyword>
<name>A0ABN4AJ35_EMTOG</name>
<evidence type="ECO:0000256" key="1">
    <source>
        <dbReference type="ARBA" id="ARBA00004651"/>
    </source>
</evidence>
<keyword evidence="3" id="KW-1003">Cell membrane</keyword>
<reference evidence="16 17" key="1">
    <citation type="submission" date="2011-07" db="EMBL/GenBank/DDBJ databases">
        <title>The complete genome of chromosome of Emticicia oligotrophica DSM 17448.</title>
        <authorList>
            <consortium name="US DOE Joint Genome Institute (JGI-PGF)"/>
            <person name="Lucas S."/>
            <person name="Han J."/>
            <person name="Lapidus A."/>
            <person name="Bruce D."/>
            <person name="Goodwin L."/>
            <person name="Pitluck S."/>
            <person name="Peters L."/>
            <person name="Kyrpides N."/>
            <person name="Mavromatis K."/>
            <person name="Ivanova N."/>
            <person name="Ovchinnikova G."/>
            <person name="Teshima H."/>
            <person name="Detter J.C."/>
            <person name="Tapia R."/>
            <person name="Han C."/>
            <person name="Land M."/>
            <person name="Hauser L."/>
            <person name="Markowitz V."/>
            <person name="Cheng J.-F."/>
            <person name="Hugenholtz P."/>
            <person name="Woyke T."/>
            <person name="Wu D."/>
            <person name="Tindall B."/>
            <person name="Pomrenke H."/>
            <person name="Brambilla E."/>
            <person name="Klenk H.-P."/>
            <person name="Eisen J.A."/>
        </authorList>
    </citation>
    <scope>NUCLEOTIDE SEQUENCE [LARGE SCALE GENOMIC DNA]</scope>
    <source>
        <strain evidence="16 17">DSM 17448</strain>
    </source>
</reference>
<sequence length="121" mass="13346">MQILKMLRSFRYALAGIRILLTENNAQFHVLAGVVVVAAGFYFQISANEWAIIITQIGLVLVVEALNTAIEKLCDFVSPEYEQLIGKVKDLSAGAVLIMSIVAVIVGFIIFLPKLFTQTLF</sequence>
<keyword evidence="6 15" id="KW-0812">Transmembrane</keyword>
<evidence type="ECO:0000256" key="12">
    <source>
        <dbReference type="ARBA" id="ARBA00023136"/>
    </source>
</evidence>
<keyword evidence="8 16" id="KW-0418">Kinase</keyword>
<keyword evidence="14" id="KW-1208">Phospholipid metabolism</keyword>
<evidence type="ECO:0000256" key="8">
    <source>
        <dbReference type="ARBA" id="ARBA00022777"/>
    </source>
</evidence>
<evidence type="ECO:0000256" key="6">
    <source>
        <dbReference type="ARBA" id="ARBA00022692"/>
    </source>
</evidence>
<dbReference type="Gene3D" id="1.10.287.3610">
    <property type="match status" value="1"/>
</dbReference>
<evidence type="ECO:0000256" key="2">
    <source>
        <dbReference type="ARBA" id="ARBA00005967"/>
    </source>
</evidence>
<evidence type="ECO:0000256" key="14">
    <source>
        <dbReference type="ARBA" id="ARBA00023264"/>
    </source>
</evidence>
<evidence type="ECO:0000313" key="16">
    <source>
        <dbReference type="EMBL" id="AFK02037.1"/>
    </source>
</evidence>
<keyword evidence="5" id="KW-0808">Transferase</keyword>
<keyword evidence="9" id="KW-0067">ATP-binding</keyword>
<organism evidence="16 17">
    <name type="scientific">Emticicia oligotrophica (strain DSM 17448 / CIP 109782 / MTCC 6937 / GPTSA100-15)</name>
    <dbReference type="NCBI Taxonomy" id="929562"/>
    <lineage>
        <taxon>Bacteria</taxon>
        <taxon>Pseudomonadati</taxon>
        <taxon>Bacteroidota</taxon>
        <taxon>Cytophagia</taxon>
        <taxon>Cytophagales</taxon>
        <taxon>Leadbetterellaceae</taxon>
        <taxon>Emticicia</taxon>
    </lineage>
</organism>
<comment type="subcellular location">
    <subcellularLocation>
        <location evidence="1">Cell membrane</location>
        <topology evidence="1">Multi-pass membrane protein</topology>
    </subcellularLocation>
</comment>
<gene>
    <name evidence="16" type="ordered locus">Emtol_0886</name>
</gene>
<feature type="transmembrane region" description="Helical" evidence="15">
    <location>
        <begin position="91"/>
        <end position="112"/>
    </location>
</feature>
<evidence type="ECO:0000256" key="5">
    <source>
        <dbReference type="ARBA" id="ARBA00022679"/>
    </source>
</evidence>
<dbReference type="InterPro" id="IPR033717">
    <property type="entry name" value="UDPK"/>
</dbReference>
<dbReference type="InterPro" id="IPR036945">
    <property type="entry name" value="DAGK_sf"/>
</dbReference>
<dbReference type="RefSeq" id="WP_015027737.1">
    <property type="nucleotide sequence ID" value="NC_018748.1"/>
</dbReference>
<feature type="transmembrane region" description="Helical" evidence="15">
    <location>
        <begin position="51"/>
        <end position="70"/>
    </location>
</feature>
<evidence type="ECO:0000256" key="3">
    <source>
        <dbReference type="ARBA" id="ARBA00022475"/>
    </source>
</evidence>
<protein>
    <submittedName>
        <fullName evidence="16">Diacylglycerol kinase</fullName>
    </submittedName>
</protein>
<keyword evidence="13" id="KW-0594">Phospholipid biosynthesis</keyword>
<dbReference type="CDD" id="cd14265">
    <property type="entry name" value="UDPK_IM_like"/>
    <property type="match status" value="1"/>
</dbReference>
<evidence type="ECO:0000256" key="4">
    <source>
        <dbReference type="ARBA" id="ARBA00022516"/>
    </source>
</evidence>
<keyword evidence="17" id="KW-1185">Reference proteome</keyword>
<evidence type="ECO:0000256" key="9">
    <source>
        <dbReference type="ARBA" id="ARBA00022840"/>
    </source>
</evidence>
<keyword evidence="10 15" id="KW-1133">Transmembrane helix</keyword>